<dbReference type="Pfam" id="PF04438">
    <property type="entry name" value="zf-HIT"/>
    <property type="match status" value="1"/>
</dbReference>
<dbReference type="GO" id="GO:0004386">
    <property type="term" value="F:helicase activity"/>
    <property type="evidence" value="ECO:0007669"/>
    <property type="project" value="UniProtKB-KW"/>
</dbReference>
<dbReference type="OrthoDB" id="10070154at2759"/>
<evidence type="ECO:0000313" key="4">
    <source>
        <dbReference type="EMBL" id="GER28041.1"/>
    </source>
</evidence>
<dbReference type="PANTHER" id="PTHR48453">
    <property type="entry name" value="CCHC-TYPE DOMAIN-CONTAINING PROTEIN"/>
    <property type="match status" value="1"/>
</dbReference>
<protein>
    <submittedName>
        <fullName evidence="4">DEAD-box ATP-dependent RNA helicase</fullName>
    </submittedName>
</protein>
<proteinExistence type="predicted"/>
<feature type="domain" description="CCHC-type" evidence="3">
    <location>
        <begin position="318"/>
        <end position="331"/>
    </location>
</feature>
<keyword evidence="4" id="KW-0067">ATP-binding</keyword>
<dbReference type="AlphaFoldDB" id="A0A5A7P5Z2"/>
<feature type="compositionally biased region" description="Basic and acidic residues" evidence="2">
    <location>
        <begin position="57"/>
        <end position="69"/>
    </location>
</feature>
<evidence type="ECO:0000256" key="2">
    <source>
        <dbReference type="SAM" id="MobiDB-lite"/>
    </source>
</evidence>
<dbReference type="InterPro" id="IPR007529">
    <property type="entry name" value="Znf_HIT"/>
</dbReference>
<dbReference type="InterPro" id="IPR001878">
    <property type="entry name" value="Znf_CCHC"/>
</dbReference>
<evidence type="ECO:0000313" key="5">
    <source>
        <dbReference type="Proteomes" id="UP000325081"/>
    </source>
</evidence>
<dbReference type="EMBL" id="BKCP01002225">
    <property type="protein sequence ID" value="GER28041.1"/>
    <property type="molecule type" value="Genomic_DNA"/>
</dbReference>
<keyword evidence="1" id="KW-0863">Zinc-finger</keyword>
<dbReference type="GO" id="GO:0003676">
    <property type="term" value="F:nucleic acid binding"/>
    <property type="evidence" value="ECO:0007669"/>
    <property type="project" value="InterPro"/>
</dbReference>
<sequence length="825" mass="94133">MGTRTNFYKNPSFAYNKQFNLNSVLQNLNSYNIATGNAPTDETATVVQQKRRRKSRPPPDRQNEAEHIDGPMSHQEYIAKRSWLLKLILPCKGIRSSLFLKWHFTVYNMKSTICVESKELDWYQQDFGSMVMPLSRKLQEKTQCIVVGKEVDSSQPYHELTADVLESSSSALNLVGYESDRSSSAECEEDQGSPRNKEENYSSGMQYFPIYACVENDQIKARSEQRYPAPGEPVCVVCGKYGEYICNETDDDICSIECKGELLQNSKLQQEQPIGQDPLGPFSARKCTLEVPEFGGDTWDFDRHRWSKKKSGLCTYECWKCQKPGHLAEDCLVSASHCDFSPATEAYKTGSVQIKSKTISRDLLDLYKRCHQIGKNYLSANCNSCRGSTSLAACISCDTAFCDCAGHLNQHIRENPTHQQYYSYKLKRLVKCCKSTCKVTGIKDLLACHYCFDKAFDKFYDMYTATWHRINCSSAGVEDSAYILKHNRHVPNEKHMLKTLSFHKVDFDQLYGILYSTEIATGRSRTARQPIVPHLPPFINARQFLRIRTRNSLPANNFQDPFRFPEQKNRMPHAFLPLLNTALMALHRYCLLQIREASPDYVPNHGTQPLEHRLPTLVRLVQQKGLTHSIHRVCRQSLNRPSRRIVPQTSNWVLLTQLYELLLGSLGKLRDYIFRALSSKPRLTEVHVEPSIVKLDSHPHDLRCFPNIRRSSFEIETVLHDSDSESVLVATAMLVKVTTGKAQLLGGSAVFRLLFSPHFQEVAGGVPVAFHHHLNQIFLSLEMHYVSAEVEFAVRLIRVRRLRVGTLCIASKKRDESLAATQCRD</sequence>
<feature type="region of interest" description="Disordered" evidence="2">
    <location>
        <begin position="178"/>
        <end position="201"/>
    </location>
</feature>
<dbReference type="GO" id="GO:0008270">
    <property type="term" value="F:zinc ion binding"/>
    <property type="evidence" value="ECO:0007669"/>
    <property type="project" value="UniProtKB-KW"/>
</dbReference>
<keyword evidence="1" id="KW-0479">Metal-binding</keyword>
<dbReference type="CDD" id="cd23022">
    <property type="entry name" value="zf-HIT_DDX59"/>
    <property type="match status" value="1"/>
</dbReference>
<dbReference type="PROSITE" id="PS50158">
    <property type="entry name" value="ZF_CCHC"/>
    <property type="match status" value="1"/>
</dbReference>
<keyword evidence="5" id="KW-1185">Reference proteome</keyword>
<keyword evidence="4" id="KW-0347">Helicase</keyword>
<reference evidence="5" key="1">
    <citation type="journal article" date="2019" name="Curr. Biol.">
        <title>Genome Sequence of Striga asiatica Provides Insight into the Evolution of Plant Parasitism.</title>
        <authorList>
            <person name="Yoshida S."/>
            <person name="Kim S."/>
            <person name="Wafula E.K."/>
            <person name="Tanskanen J."/>
            <person name="Kim Y.M."/>
            <person name="Honaas L."/>
            <person name="Yang Z."/>
            <person name="Spallek T."/>
            <person name="Conn C.E."/>
            <person name="Ichihashi Y."/>
            <person name="Cheong K."/>
            <person name="Cui S."/>
            <person name="Der J.P."/>
            <person name="Gundlach H."/>
            <person name="Jiao Y."/>
            <person name="Hori C."/>
            <person name="Ishida J.K."/>
            <person name="Kasahara H."/>
            <person name="Kiba T."/>
            <person name="Kim M.S."/>
            <person name="Koo N."/>
            <person name="Laohavisit A."/>
            <person name="Lee Y.H."/>
            <person name="Lumba S."/>
            <person name="McCourt P."/>
            <person name="Mortimer J.C."/>
            <person name="Mutuku J.M."/>
            <person name="Nomura T."/>
            <person name="Sasaki-Sekimoto Y."/>
            <person name="Seto Y."/>
            <person name="Wang Y."/>
            <person name="Wakatake T."/>
            <person name="Sakakibara H."/>
            <person name="Demura T."/>
            <person name="Yamaguchi S."/>
            <person name="Yoneyama K."/>
            <person name="Manabe R.I."/>
            <person name="Nelson D.C."/>
            <person name="Schulman A.H."/>
            <person name="Timko M.P."/>
            <person name="dePamphilis C.W."/>
            <person name="Choi D."/>
            <person name="Shirasu K."/>
        </authorList>
    </citation>
    <scope>NUCLEOTIDE SEQUENCE [LARGE SCALE GENOMIC DNA]</scope>
    <source>
        <strain evidence="5">cv. UVA1</strain>
    </source>
</reference>
<gene>
    <name evidence="4" type="ORF">STAS_03800</name>
</gene>
<dbReference type="SMART" id="SM00343">
    <property type="entry name" value="ZnF_C2HC"/>
    <property type="match status" value="1"/>
</dbReference>
<dbReference type="PANTHER" id="PTHR48453:SF1">
    <property type="entry name" value="CCHC-TYPE DOMAIN-CONTAINING PROTEIN"/>
    <property type="match status" value="1"/>
</dbReference>
<organism evidence="4 5">
    <name type="scientific">Striga asiatica</name>
    <name type="common">Asiatic witchweed</name>
    <name type="synonym">Buchnera asiatica</name>
    <dbReference type="NCBI Taxonomy" id="4170"/>
    <lineage>
        <taxon>Eukaryota</taxon>
        <taxon>Viridiplantae</taxon>
        <taxon>Streptophyta</taxon>
        <taxon>Embryophyta</taxon>
        <taxon>Tracheophyta</taxon>
        <taxon>Spermatophyta</taxon>
        <taxon>Magnoliopsida</taxon>
        <taxon>eudicotyledons</taxon>
        <taxon>Gunneridae</taxon>
        <taxon>Pentapetalae</taxon>
        <taxon>asterids</taxon>
        <taxon>lamiids</taxon>
        <taxon>Lamiales</taxon>
        <taxon>Orobanchaceae</taxon>
        <taxon>Buchnereae</taxon>
        <taxon>Striga</taxon>
    </lineage>
</organism>
<name>A0A5A7P5Z2_STRAF</name>
<dbReference type="Proteomes" id="UP000325081">
    <property type="component" value="Unassembled WGS sequence"/>
</dbReference>
<keyword evidence="1" id="KW-0862">Zinc</keyword>
<dbReference type="Gene3D" id="3.30.60.220">
    <property type="match status" value="1"/>
</dbReference>
<feature type="region of interest" description="Disordered" evidence="2">
    <location>
        <begin position="39"/>
        <end position="69"/>
    </location>
</feature>
<accession>A0A5A7P5Z2</accession>
<keyword evidence="4" id="KW-0378">Hydrolase</keyword>
<keyword evidence="4" id="KW-0547">Nucleotide-binding</keyword>
<evidence type="ECO:0000259" key="3">
    <source>
        <dbReference type="PROSITE" id="PS50158"/>
    </source>
</evidence>
<evidence type="ECO:0000256" key="1">
    <source>
        <dbReference type="PROSITE-ProRule" id="PRU00047"/>
    </source>
</evidence>
<comment type="caution">
    <text evidence="4">The sequence shown here is derived from an EMBL/GenBank/DDBJ whole genome shotgun (WGS) entry which is preliminary data.</text>
</comment>